<dbReference type="RefSeq" id="XP_002107657.1">
    <property type="nucleotide sequence ID" value="XM_002107621.1"/>
</dbReference>
<evidence type="ECO:0000256" key="2">
    <source>
        <dbReference type="SAM" id="SignalP"/>
    </source>
</evidence>
<feature type="chain" id="PRO_5002796673" evidence="2">
    <location>
        <begin position="26"/>
        <end position="242"/>
    </location>
</feature>
<keyword evidence="2" id="KW-0732">Signal</keyword>
<name>B3RIV7_TRIAD</name>
<organism evidence="3 4">
    <name type="scientific">Trichoplax adhaerens</name>
    <name type="common">Trichoplax reptans</name>
    <dbReference type="NCBI Taxonomy" id="10228"/>
    <lineage>
        <taxon>Eukaryota</taxon>
        <taxon>Metazoa</taxon>
        <taxon>Placozoa</taxon>
        <taxon>Uniplacotomia</taxon>
        <taxon>Trichoplacea</taxon>
        <taxon>Trichoplacidae</taxon>
        <taxon>Trichoplax</taxon>
    </lineage>
</organism>
<accession>B3RIV7</accession>
<proteinExistence type="predicted"/>
<reference evidence="3 4" key="1">
    <citation type="journal article" date="2008" name="Nature">
        <title>The Trichoplax genome and the nature of placozoans.</title>
        <authorList>
            <person name="Srivastava M."/>
            <person name="Begovic E."/>
            <person name="Chapman J."/>
            <person name="Putnam N.H."/>
            <person name="Hellsten U."/>
            <person name="Kawashima T."/>
            <person name="Kuo A."/>
            <person name="Mitros T."/>
            <person name="Salamov A."/>
            <person name="Carpenter M.L."/>
            <person name="Signorovitch A.Y."/>
            <person name="Moreno M.A."/>
            <person name="Kamm K."/>
            <person name="Grimwood J."/>
            <person name="Schmutz J."/>
            <person name="Shapiro H."/>
            <person name="Grigoriev I.V."/>
            <person name="Buss L.W."/>
            <person name="Schierwater B."/>
            <person name="Dellaporta S.L."/>
            <person name="Rokhsar D.S."/>
        </authorList>
    </citation>
    <scope>NUCLEOTIDE SEQUENCE [LARGE SCALE GENOMIC DNA]</scope>
    <source>
        <strain evidence="3 4">Grell-BS-1999</strain>
    </source>
</reference>
<keyword evidence="4" id="KW-1185">Reference proteome</keyword>
<dbReference type="HOGENOM" id="CLU_1148518_0_0_1"/>
<dbReference type="InParanoid" id="B3RIV7"/>
<feature type="signal peptide" evidence="2">
    <location>
        <begin position="1"/>
        <end position="25"/>
    </location>
</feature>
<gene>
    <name evidence="3" type="ORF">TRIADDRAFT_51386</name>
</gene>
<dbReference type="Proteomes" id="UP000009022">
    <property type="component" value="Unassembled WGS sequence"/>
</dbReference>
<evidence type="ECO:0000313" key="4">
    <source>
        <dbReference type="Proteomes" id="UP000009022"/>
    </source>
</evidence>
<evidence type="ECO:0000256" key="1">
    <source>
        <dbReference type="SAM" id="MobiDB-lite"/>
    </source>
</evidence>
<protein>
    <submittedName>
        <fullName evidence="3">Uncharacterized protein</fullName>
    </submittedName>
</protein>
<dbReference type="KEGG" id="tad:TRIADDRAFT_51386"/>
<dbReference type="CTD" id="6748872"/>
<dbReference type="EMBL" id="DS985241">
    <property type="protein sequence ID" value="EDV28455.1"/>
    <property type="molecule type" value="Genomic_DNA"/>
</dbReference>
<sequence length="242" mass="27953">MTSMAYRLLAVTVTMLLTTSLMAFAKDNNVSEKDSNSENSNDITKRGGQPAGDLSDYFCVIECLEDDEDRDVRAIREAKDFLDHLPEITHSQARYNSDKIGTLFNLYERGRRQGRRAMLNDIMSGLIHNKGVFKAVSRDELEDDENEKANCSKECMFKGFFGRDSKPDRIEKERENAVMTALKHRFYVGQPIRYVEDIIGEGKVAKNTEIRHRQQMKNAENNFKSYLRKISLRNGRFNLNYN</sequence>
<dbReference type="AlphaFoldDB" id="B3RIV7"/>
<evidence type="ECO:0000313" key="3">
    <source>
        <dbReference type="EMBL" id="EDV28455.1"/>
    </source>
</evidence>
<feature type="region of interest" description="Disordered" evidence="1">
    <location>
        <begin position="29"/>
        <end position="48"/>
    </location>
</feature>
<dbReference type="GeneID" id="6748872"/>